<feature type="active site" description="For GATase activity" evidence="8">
    <location>
        <position position="2"/>
    </location>
</feature>
<feature type="binding site" evidence="9">
    <location>
        <position position="100"/>
    </location>
    <ligand>
        <name>L-glutamine</name>
        <dbReference type="ChEBI" id="CHEBI:58359"/>
    </ligand>
</feature>
<dbReference type="InterPro" id="IPR001962">
    <property type="entry name" value="Asn_synthase"/>
</dbReference>
<dbReference type="EMBL" id="MFJM01000065">
    <property type="protein sequence ID" value="OGG15912.1"/>
    <property type="molecule type" value="Genomic_DNA"/>
</dbReference>
<dbReference type="GO" id="GO:0006529">
    <property type="term" value="P:asparagine biosynthetic process"/>
    <property type="evidence" value="ECO:0007669"/>
    <property type="project" value="UniProtKB-KW"/>
</dbReference>
<evidence type="ECO:0000313" key="13">
    <source>
        <dbReference type="Proteomes" id="UP000176253"/>
    </source>
</evidence>
<dbReference type="GO" id="GO:0004066">
    <property type="term" value="F:asparagine synthase (glutamine-hydrolyzing) activity"/>
    <property type="evidence" value="ECO:0007669"/>
    <property type="project" value="UniProtKB-EC"/>
</dbReference>
<comment type="similarity">
    <text evidence="2">Belongs to the asparagine synthetase family.</text>
</comment>
<evidence type="ECO:0000256" key="1">
    <source>
        <dbReference type="ARBA" id="ARBA00005187"/>
    </source>
</evidence>
<sequence length="640" mass="74329">MCGIAGCILQKEDRIYANTLKIMLRQLNHRGPDLKKEFHFSPLIHLGYTRFAINDANNGDQPFLSEDKSIACFYNGEIYNWKTLKEWLIRRGHNYKSECDGEVIPHIYEEYSLDFINKLEGMFAIALIDFKNGKIILIRDRIGEKPLFYSLNSNHFLFASTLSPLLTSSLVDKEIDKQSLAEFFTFRYVPYPNTILKSVKRLEPGSILIFDYQNWKLSRKIYWSPEIIQPPIVSEEKAMEELGKLLFNSVKLRTDTDKNLKVGTSLSGGIDSSTITSLAKSFIRKRDIHTFSVHVKDDPEDLTAIEKVVRKVKTKHHWINCNTEDINLLPQIVSSMGEPISAGMIIPSYQCYQEARNNNTRVLFSGDGSDELFAGYSGRLIVDGIIRKWNTLDAHQQRNYQKAIPKLSEKIKSKSKLFNPSLSTLERYVIWDDDNCFDLDVREKILQGTSLAKYDFLLRIRELEKLTSSASYENSMLFLELKLRLEGFMLVILDRTSMSCPVECRSPYLDSKIVDLAFRLAPELKFSQGIEKYILRKVMEKTQLLPEEILWRRKHPFSGPISTWIDKLPRELEYLFSARILDHYGFVNSKVVSQMYREYKTGHLNRKTRIKYSDLLFAVLVITLWLEIFVENHSPYNFTP</sequence>
<dbReference type="PIRSF" id="PIRSF001589">
    <property type="entry name" value="Asn_synthetase_glu-h"/>
    <property type="match status" value="1"/>
</dbReference>
<feature type="binding site" evidence="9">
    <location>
        <begin position="365"/>
        <end position="366"/>
    </location>
    <ligand>
        <name>ATP</name>
        <dbReference type="ChEBI" id="CHEBI:30616"/>
    </ligand>
</feature>
<keyword evidence="8" id="KW-0028">Amino-acid biosynthesis</keyword>
<evidence type="ECO:0000256" key="9">
    <source>
        <dbReference type="PIRSR" id="PIRSR001589-2"/>
    </source>
</evidence>
<dbReference type="GO" id="GO:0005524">
    <property type="term" value="F:ATP binding"/>
    <property type="evidence" value="ECO:0007669"/>
    <property type="project" value="UniProtKB-KW"/>
</dbReference>
<dbReference type="PANTHER" id="PTHR43284">
    <property type="entry name" value="ASPARAGINE SYNTHETASE (GLUTAMINE-HYDROLYZING)"/>
    <property type="match status" value="1"/>
</dbReference>
<comment type="pathway">
    <text evidence="1">Amino-acid biosynthesis; L-asparagine biosynthesis; L-asparagine from L-aspartate (L-Gln route): step 1/1.</text>
</comment>
<reference evidence="12 13" key="1">
    <citation type="journal article" date="2016" name="Nat. Commun.">
        <title>Thousands of microbial genomes shed light on interconnected biogeochemical processes in an aquifer system.</title>
        <authorList>
            <person name="Anantharaman K."/>
            <person name="Brown C.T."/>
            <person name="Hug L.A."/>
            <person name="Sharon I."/>
            <person name="Castelle C.J."/>
            <person name="Probst A.J."/>
            <person name="Thomas B.C."/>
            <person name="Singh A."/>
            <person name="Wilkins M.J."/>
            <person name="Karaoz U."/>
            <person name="Brodie E.L."/>
            <person name="Williams K.H."/>
            <person name="Hubbard S.S."/>
            <person name="Banfield J.F."/>
        </authorList>
    </citation>
    <scope>NUCLEOTIDE SEQUENCE [LARGE SCALE GENOMIC DNA]</scope>
</reference>
<comment type="catalytic activity">
    <reaction evidence="7">
        <text>L-aspartate + L-glutamine + ATP + H2O = L-asparagine + L-glutamate + AMP + diphosphate + H(+)</text>
        <dbReference type="Rhea" id="RHEA:12228"/>
        <dbReference type="ChEBI" id="CHEBI:15377"/>
        <dbReference type="ChEBI" id="CHEBI:15378"/>
        <dbReference type="ChEBI" id="CHEBI:29985"/>
        <dbReference type="ChEBI" id="CHEBI:29991"/>
        <dbReference type="ChEBI" id="CHEBI:30616"/>
        <dbReference type="ChEBI" id="CHEBI:33019"/>
        <dbReference type="ChEBI" id="CHEBI:58048"/>
        <dbReference type="ChEBI" id="CHEBI:58359"/>
        <dbReference type="ChEBI" id="CHEBI:456215"/>
        <dbReference type="EC" id="6.3.5.4"/>
    </reaction>
</comment>
<dbReference type="InterPro" id="IPR033738">
    <property type="entry name" value="AsnB_N"/>
</dbReference>
<evidence type="ECO:0000259" key="11">
    <source>
        <dbReference type="PROSITE" id="PS51278"/>
    </source>
</evidence>
<dbReference type="STRING" id="1798383.A3D78_07475"/>
<dbReference type="CDD" id="cd00712">
    <property type="entry name" value="AsnB"/>
    <property type="match status" value="1"/>
</dbReference>
<evidence type="ECO:0000256" key="3">
    <source>
        <dbReference type="ARBA" id="ARBA00012737"/>
    </source>
</evidence>
<dbReference type="SUPFAM" id="SSF56235">
    <property type="entry name" value="N-terminal nucleophile aminohydrolases (Ntn hydrolases)"/>
    <property type="match status" value="1"/>
</dbReference>
<keyword evidence="5 9" id="KW-0067">ATP-binding</keyword>
<dbReference type="EC" id="6.3.5.4" evidence="3"/>
<evidence type="ECO:0000313" key="12">
    <source>
        <dbReference type="EMBL" id="OGG15912.1"/>
    </source>
</evidence>
<organism evidence="12 13">
    <name type="scientific">Candidatus Gottesmanbacteria bacterium RIFCSPHIGHO2_02_FULL_39_14</name>
    <dbReference type="NCBI Taxonomy" id="1798383"/>
    <lineage>
        <taxon>Bacteria</taxon>
        <taxon>Candidatus Gottesmaniibacteriota</taxon>
    </lineage>
</organism>
<dbReference type="InterPro" id="IPR014729">
    <property type="entry name" value="Rossmann-like_a/b/a_fold"/>
</dbReference>
<protein>
    <recommendedName>
        <fullName evidence="3">asparagine synthase (glutamine-hydrolyzing)</fullName>
        <ecNumber evidence="3">6.3.5.4</ecNumber>
    </recommendedName>
</protein>
<name>A0A1F5ZUU8_9BACT</name>
<evidence type="ECO:0000256" key="4">
    <source>
        <dbReference type="ARBA" id="ARBA00022741"/>
    </source>
</evidence>
<dbReference type="CDD" id="cd01991">
    <property type="entry name" value="Asn_synthase_B_C"/>
    <property type="match status" value="1"/>
</dbReference>
<keyword evidence="4 9" id="KW-0547">Nucleotide-binding</keyword>
<dbReference type="NCBIfam" id="TIGR01536">
    <property type="entry name" value="asn_synth_AEB"/>
    <property type="match status" value="1"/>
</dbReference>
<dbReference type="InterPro" id="IPR029055">
    <property type="entry name" value="Ntn_hydrolases_N"/>
</dbReference>
<dbReference type="SUPFAM" id="SSF52402">
    <property type="entry name" value="Adenine nucleotide alpha hydrolases-like"/>
    <property type="match status" value="1"/>
</dbReference>
<dbReference type="PANTHER" id="PTHR43284:SF1">
    <property type="entry name" value="ASPARAGINE SYNTHETASE"/>
    <property type="match status" value="1"/>
</dbReference>
<dbReference type="Pfam" id="PF13537">
    <property type="entry name" value="GATase_7"/>
    <property type="match status" value="1"/>
</dbReference>
<evidence type="ECO:0000256" key="6">
    <source>
        <dbReference type="ARBA" id="ARBA00022962"/>
    </source>
</evidence>
<dbReference type="AlphaFoldDB" id="A0A1F5ZUU8"/>
<proteinExistence type="inferred from homology"/>
<dbReference type="GO" id="GO:0005829">
    <property type="term" value="C:cytosol"/>
    <property type="evidence" value="ECO:0007669"/>
    <property type="project" value="TreeGrafter"/>
</dbReference>
<feature type="domain" description="Glutamine amidotransferase type-2" evidence="11">
    <location>
        <begin position="2"/>
        <end position="213"/>
    </location>
</feature>
<evidence type="ECO:0000256" key="10">
    <source>
        <dbReference type="PIRSR" id="PIRSR001589-3"/>
    </source>
</evidence>
<keyword evidence="6 8" id="KW-0315">Glutamine amidotransferase</keyword>
<dbReference type="Gene3D" id="3.60.20.10">
    <property type="entry name" value="Glutamine Phosphoribosylpyrophosphate, subunit 1, domain 1"/>
    <property type="match status" value="1"/>
</dbReference>
<evidence type="ECO:0000256" key="5">
    <source>
        <dbReference type="ARBA" id="ARBA00022840"/>
    </source>
</evidence>
<dbReference type="InterPro" id="IPR006426">
    <property type="entry name" value="Asn_synth_AEB"/>
</dbReference>
<accession>A0A1F5ZUU8</accession>
<evidence type="ECO:0000256" key="2">
    <source>
        <dbReference type="ARBA" id="ARBA00005752"/>
    </source>
</evidence>
<gene>
    <name evidence="12" type="ORF">A3D78_07475</name>
</gene>
<dbReference type="InterPro" id="IPR017932">
    <property type="entry name" value="GATase_2_dom"/>
</dbReference>
<comment type="caution">
    <text evidence="12">The sequence shown here is derived from an EMBL/GenBank/DDBJ whole genome shotgun (WGS) entry which is preliminary data.</text>
</comment>
<dbReference type="Proteomes" id="UP000176253">
    <property type="component" value="Unassembled WGS sequence"/>
</dbReference>
<dbReference type="Pfam" id="PF00733">
    <property type="entry name" value="Asn_synthase"/>
    <property type="match status" value="1"/>
</dbReference>
<feature type="site" description="Important for beta-aspartyl-AMP intermediate formation" evidence="10">
    <location>
        <position position="367"/>
    </location>
</feature>
<dbReference type="PROSITE" id="PS51278">
    <property type="entry name" value="GATASE_TYPE_2"/>
    <property type="match status" value="1"/>
</dbReference>
<evidence type="ECO:0000256" key="8">
    <source>
        <dbReference type="PIRSR" id="PIRSR001589-1"/>
    </source>
</evidence>
<keyword evidence="8" id="KW-0061">Asparagine biosynthesis</keyword>
<evidence type="ECO:0000256" key="7">
    <source>
        <dbReference type="ARBA" id="ARBA00048741"/>
    </source>
</evidence>
<feature type="binding site" evidence="9">
    <location>
        <position position="293"/>
    </location>
    <ligand>
        <name>ATP</name>
        <dbReference type="ChEBI" id="CHEBI:30616"/>
    </ligand>
</feature>
<dbReference type="InterPro" id="IPR051786">
    <property type="entry name" value="ASN_synthetase/amidase"/>
</dbReference>
<dbReference type="Gene3D" id="3.40.50.620">
    <property type="entry name" value="HUPs"/>
    <property type="match status" value="1"/>
</dbReference>